<dbReference type="GO" id="GO:0016616">
    <property type="term" value="F:oxidoreductase activity, acting on the CH-OH group of donors, NAD or NADP as acceptor"/>
    <property type="evidence" value="ECO:0007669"/>
    <property type="project" value="InterPro"/>
</dbReference>
<gene>
    <name evidence="3" type="ORF">COHA_008941</name>
</gene>
<dbReference type="Proteomes" id="UP001205105">
    <property type="component" value="Unassembled WGS sequence"/>
</dbReference>
<dbReference type="Pfam" id="PF00389">
    <property type="entry name" value="2-Hacid_dh"/>
    <property type="match status" value="1"/>
</dbReference>
<dbReference type="EMBL" id="JADXDR010000160">
    <property type="protein sequence ID" value="KAI7837215.1"/>
    <property type="molecule type" value="Genomic_DNA"/>
</dbReference>
<dbReference type="Gene3D" id="3.40.50.720">
    <property type="entry name" value="NAD(P)-binding Rossmann-like Domain"/>
    <property type="match status" value="1"/>
</dbReference>
<dbReference type="SUPFAM" id="SSF52283">
    <property type="entry name" value="Formate/glycerate dehydrogenase catalytic domain-like"/>
    <property type="match status" value="1"/>
</dbReference>
<evidence type="ECO:0000313" key="4">
    <source>
        <dbReference type="Proteomes" id="UP001205105"/>
    </source>
</evidence>
<keyword evidence="4" id="KW-1185">Reference proteome</keyword>
<protein>
    <recommendedName>
        <fullName evidence="2">D-isomer specific 2-hydroxyacid dehydrogenase catalytic domain-containing protein</fullName>
    </recommendedName>
</protein>
<dbReference type="PANTHER" id="PTHR43026">
    <property type="entry name" value="2-HYDROXYACID DEHYDROGENASE HOMOLOG 1-RELATED"/>
    <property type="match status" value="1"/>
</dbReference>
<dbReference type="PANTHER" id="PTHR43026:SF1">
    <property type="entry name" value="2-HYDROXYACID DEHYDROGENASE HOMOLOG 1-RELATED"/>
    <property type="match status" value="1"/>
</dbReference>
<reference evidence="3" key="1">
    <citation type="submission" date="2020-11" db="EMBL/GenBank/DDBJ databases">
        <title>Chlorella ohadii genome sequencing and assembly.</title>
        <authorList>
            <person name="Murik O."/>
            <person name="Treves H."/>
            <person name="Kedem I."/>
            <person name="Shotland Y."/>
            <person name="Kaplan A."/>
        </authorList>
    </citation>
    <scope>NUCLEOTIDE SEQUENCE</scope>
    <source>
        <strain evidence="3">1</strain>
    </source>
</reference>
<feature type="domain" description="D-isomer specific 2-hydroxyacid dehydrogenase catalytic" evidence="2">
    <location>
        <begin position="24"/>
        <end position="116"/>
    </location>
</feature>
<dbReference type="InterPro" id="IPR058205">
    <property type="entry name" value="D-LDH-like"/>
</dbReference>
<dbReference type="AlphaFoldDB" id="A0AAD5H203"/>
<name>A0AAD5H203_9CHLO</name>
<proteinExistence type="predicted"/>
<evidence type="ECO:0000259" key="2">
    <source>
        <dbReference type="Pfam" id="PF00389"/>
    </source>
</evidence>
<sequence>MVMNFKVAIFSAQSFVEDFMKEPLEKAFAEENLKWIEARLDKETAELAHGHDAVCLFVNDTCDAEVVDVLAAGGVKFIAMRCAGFDRVDLARCAHHGIRVVRVPAYSPRTVAEHAFALTFGLAR</sequence>
<evidence type="ECO:0000313" key="3">
    <source>
        <dbReference type="EMBL" id="KAI7837215.1"/>
    </source>
</evidence>
<dbReference type="InterPro" id="IPR006139">
    <property type="entry name" value="D-isomer_2_OHA_DH_cat_dom"/>
</dbReference>
<accession>A0AAD5H203</accession>
<evidence type="ECO:0000256" key="1">
    <source>
        <dbReference type="ARBA" id="ARBA00023027"/>
    </source>
</evidence>
<comment type="caution">
    <text evidence="3">The sequence shown here is derived from an EMBL/GenBank/DDBJ whole genome shotgun (WGS) entry which is preliminary data.</text>
</comment>
<organism evidence="3 4">
    <name type="scientific">Chlorella ohadii</name>
    <dbReference type="NCBI Taxonomy" id="2649997"/>
    <lineage>
        <taxon>Eukaryota</taxon>
        <taxon>Viridiplantae</taxon>
        <taxon>Chlorophyta</taxon>
        <taxon>core chlorophytes</taxon>
        <taxon>Trebouxiophyceae</taxon>
        <taxon>Chlorellales</taxon>
        <taxon>Chlorellaceae</taxon>
        <taxon>Chlorella clade</taxon>
        <taxon>Chlorella</taxon>
    </lineage>
</organism>
<dbReference type="GO" id="GO:0051287">
    <property type="term" value="F:NAD binding"/>
    <property type="evidence" value="ECO:0007669"/>
    <property type="project" value="InterPro"/>
</dbReference>
<keyword evidence="1" id="KW-0520">NAD</keyword>